<dbReference type="PANTHER" id="PTHR43708">
    <property type="entry name" value="CONSERVED EXPRESSED OXIDOREDUCTASE (EUROFUNG)"/>
    <property type="match status" value="1"/>
</dbReference>
<dbReference type="SUPFAM" id="SSF51735">
    <property type="entry name" value="NAD(P)-binding Rossmann-fold domains"/>
    <property type="match status" value="1"/>
</dbReference>
<gene>
    <name evidence="3" type="ORF">BS50DRAFT_623049</name>
</gene>
<dbReference type="AlphaFoldDB" id="A0A2T2NGU5"/>
<evidence type="ECO:0000313" key="4">
    <source>
        <dbReference type="Proteomes" id="UP000240883"/>
    </source>
</evidence>
<feature type="domain" description="Gal80p-like C-terminal" evidence="2">
    <location>
        <begin position="139"/>
        <end position="299"/>
    </location>
</feature>
<dbReference type="InterPro" id="IPR036291">
    <property type="entry name" value="NAD(P)-bd_dom_sf"/>
</dbReference>
<sequence length="403" mass="44845">MLTNRKIKIGFIGLSSSQRWAVWAHLPYLKSKNKYDIVALCNSSVESAKAAIKAHGLPSTIRAYGSPEEIAADAEVELIVCCIRAEMHYDTLLPSIQAGKNIYCEWPLASNAEQARKLQAAAQEKGIRTLIGLQAYQSPATKKLKSVIDEGHIGRVLSSTFNGAINIFGSTETERTVYLSDIKTGENLYFTFIPILLDRNAHTNHEMSVLTSIQSVLGPLSSYIPLLHTSYPTVQLLDSADATIKTVPRTTPDQYLLQGSFAETKAPFSFHLRGGPVFKRTEGVLWRIYGEKGEIQVTGQDPFLHLSEDNYKIEVFDHQSGETEVLEVEKDEWSGEVSNAKNVARNIARNVARLYEGFAEEKGEEEGVFGWEVAVEKHKFVDDVLGDYLKRGEKIIPQFSLCS</sequence>
<dbReference type="STRING" id="1448308.A0A2T2NGU5"/>
<dbReference type="InterPro" id="IPR000683">
    <property type="entry name" value="Gfo/Idh/MocA-like_OxRdtase_N"/>
</dbReference>
<reference evidence="3 4" key="1">
    <citation type="journal article" date="2018" name="Front. Microbiol.">
        <title>Genome-Wide Analysis of Corynespora cassiicola Leaf Fall Disease Putative Effectors.</title>
        <authorList>
            <person name="Lopez D."/>
            <person name="Ribeiro S."/>
            <person name="Label P."/>
            <person name="Fumanal B."/>
            <person name="Venisse J.S."/>
            <person name="Kohler A."/>
            <person name="de Oliveira R.R."/>
            <person name="Labutti K."/>
            <person name="Lipzen A."/>
            <person name="Lail K."/>
            <person name="Bauer D."/>
            <person name="Ohm R.A."/>
            <person name="Barry K.W."/>
            <person name="Spatafora J."/>
            <person name="Grigoriev I.V."/>
            <person name="Martin F.M."/>
            <person name="Pujade-Renaud V."/>
        </authorList>
    </citation>
    <scope>NUCLEOTIDE SEQUENCE [LARGE SCALE GENOMIC DNA]</scope>
    <source>
        <strain evidence="3 4">Philippines</strain>
    </source>
</reference>
<dbReference type="Gene3D" id="3.30.360.10">
    <property type="entry name" value="Dihydrodipicolinate Reductase, domain 2"/>
    <property type="match status" value="1"/>
</dbReference>
<proteinExistence type="predicted"/>
<organism evidence="3 4">
    <name type="scientific">Corynespora cassiicola Philippines</name>
    <dbReference type="NCBI Taxonomy" id="1448308"/>
    <lineage>
        <taxon>Eukaryota</taxon>
        <taxon>Fungi</taxon>
        <taxon>Dikarya</taxon>
        <taxon>Ascomycota</taxon>
        <taxon>Pezizomycotina</taxon>
        <taxon>Dothideomycetes</taxon>
        <taxon>Pleosporomycetidae</taxon>
        <taxon>Pleosporales</taxon>
        <taxon>Corynesporascaceae</taxon>
        <taxon>Corynespora</taxon>
    </lineage>
</organism>
<dbReference type="InterPro" id="IPR055080">
    <property type="entry name" value="Gal80p-like_C"/>
</dbReference>
<name>A0A2T2NGU5_CORCC</name>
<dbReference type="Pfam" id="PF01408">
    <property type="entry name" value="GFO_IDH_MocA"/>
    <property type="match status" value="1"/>
</dbReference>
<dbReference type="EMBL" id="KZ678138">
    <property type="protein sequence ID" value="PSN64486.1"/>
    <property type="molecule type" value="Genomic_DNA"/>
</dbReference>
<accession>A0A2T2NGU5</accession>
<feature type="domain" description="Gfo/Idh/MocA-like oxidoreductase N-terminal" evidence="1">
    <location>
        <begin position="7"/>
        <end position="129"/>
    </location>
</feature>
<protein>
    <submittedName>
        <fullName evidence="3">NAD(P)-binding protein</fullName>
    </submittedName>
</protein>
<evidence type="ECO:0000259" key="1">
    <source>
        <dbReference type="Pfam" id="PF01408"/>
    </source>
</evidence>
<dbReference type="InterPro" id="IPR051317">
    <property type="entry name" value="Gfo/Idh/MocA_oxidoreduct"/>
</dbReference>
<dbReference type="SUPFAM" id="SSF55347">
    <property type="entry name" value="Glyceraldehyde-3-phosphate dehydrogenase-like, C-terminal domain"/>
    <property type="match status" value="1"/>
</dbReference>
<evidence type="ECO:0000259" key="2">
    <source>
        <dbReference type="Pfam" id="PF22685"/>
    </source>
</evidence>
<keyword evidence="4" id="KW-1185">Reference proteome</keyword>
<evidence type="ECO:0000313" key="3">
    <source>
        <dbReference type="EMBL" id="PSN64486.1"/>
    </source>
</evidence>
<dbReference type="Gene3D" id="3.40.50.720">
    <property type="entry name" value="NAD(P)-binding Rossmann-like Domain"/>
    <property type="match status" value="1"/>
</dbReference>
<dbReference type="Proteomes" id="UP000240883">
    <property type="component" value="Unassembled WGS sequence"/>
</dbReference>
<dbReference type="OrthoDB" id="64915at2759"/>
<dbReference type="GO" id="GO:0000166">
    <property type="term" value="F:nucleotide binding"/>
    <property type="evidence" value="ECO:0007669"/>
    <property type="project" value="InterPro"/>
</dbReference>
<dbReference type="Pfam" id="PF22685">
    <property type="entry name" value="Gal80p_C-like"/>
    <property type="match status" value="1"/>
</dbReference>
<dbReference type="PANTHER" id="PTHR43708:SF1">
    <property type="entry name" value="GALACTOSE_LACTOSE METABOLISM REGULATORY PROTEIN GAL80"/>
    <property type="match status" value="1"/>
</dbReference>